<comment type="caution">
    <text evidence="1">The sequence shown here is derived from an EMBL/GenBank/DDBJ whole genome shotgun (WGS) entry which is preliminary data.</text>
</comment>
<dbReference type="RefSeq" id="WP_390302158.1">
    <property type="nucleotide sequence ID" value="NZ_JBHULI010000024.1"/>
</dbReference>
<dbReference type="EMBL" id="JBHULI010000024">
    <property type="protein sequence ID" value="MFD2532893.1"/>
    <property type="molecule type" value="Genomic_DNA"/>
</dbReference>
<protein>
    <submittedName>
        <fullName evidence="1">6-bladed beta-propeller</fullName>
    </submittedName>
</protein>
<gene>
    <name evidence="1" type="ORF">ACFSVN_10585</name>
</gene>
<evidence type="ECO:0000313" key="2">
    <source>
        <dbReference type="Proteomes" id="UP001597460"/>
    </source>
</evidence>
<sequence>MRYIIIILIISSISCSNSSNDSIDKKKDSSTIINVDLNNVEDSLKMSDYFSEIEYVQLKSSDNRPIGRIRKIIPLKDRIAFYDQARQSVWLFTYDGEYINEIIIPEGRGPGEIIHMSDVIISDDERIHALGAYKIVEYDLEGNLQNEVNFKFFIYKIAYNSSTNEYIGYADNSINLDLPDEHERKNLIFFNKEGKITQSFLPIKEGREQMGFKIPNNFPSYGTQIMFSPHMVDTVYKLQELGVTAKYVLDFGEHAIPESAFEKRKEYSEGLFDWVEFQREELVGKNYVTFLRFFNETNSHLFFNMSTGNNQYNVLYDKFKGKAKVGPQKLSNDIDYGFVPFMYESDDTALYAIIETNELLRHLNKVYNETPEIYQNPKMKELIDLAHSLPQNGNPILQILRFKE</sequence>
<dbReference type="Pfam" id="PF17170">
    <property type="entry name" value="DUF5128"/>
    <property type="match status" value="1"/>
</dbReference>
<dbReference type="PROSITE" id="PS51257">
    <property type="entry name" value="PROKAR_LIPOPROTEIN"/>
    <property type="match status" value="1"/>
</dbReference>
<name>A0ABW5JJE5_9BACT</name>
<accession>A0ABW5JJE5</accession>
<evidence type="ECO:0000313" key="1">
    <source>
        <dbReference type="EMBL" id="MFD2532893.1"/>
    </source>
</evidence>
<proteinExistence type="predicted"/>
<dbReference type="Proteomes" id="UP001597460">
    <property type="component" value="Unassembled WGS sequence"/>
</dbReference>
<reference evidence="2" key="1">
    <citation type="journal article" date="2019" name="Int. J. Syst. Evol. Microbiol.">
        <title>The Global Catalogue of Microorganisms (GCM) 10K type strain sequencing project: providing services to taxonomists for standard genome sequencing and annotation.</title>
        <authorList>
            <consortium name="The Broad Institute Genomics Platform"/>
            <consortium name="The Broad Institute Genome Sequencing Center for Infectious Disease"/>
            <person name="Wu L."/>
            <person name="Ma J."/>
        </authorList>
    </citation>
    <scope>NUCLEOTIDE SEQUENCE [LARGE SCALE GENOMIC DNA]</scope>
    <source>
        <strain evidence="2">KCTC 52042</strain>
    </source>
</reference>
<organism evidence="1 2">
    <name type="scientific">Gracilimonas halophila</name>
    <dbReference type="NCBI Taxonomy" id="1834464"/>
    <lineage>
        <taxon>Bacteria</taxon>
        <taxon>Pseudomonadati</taxon>
        <taxon>Balneolota</taxon>
        <taxon>Balneolia</taxon>
        <taxon>Balneolales</taxon>
        <taxon>Balneolaceae</taxon>
        <taxon>Gracilimonas</taxon>
    </lineage>
</organism>
<keyword evidence="2" id="KW-1185">Reference proteome</keyword>